<keyword evidence="2" id="KW-1185">Reference proteome</keyword>
<proteinExistence type="predicted"/>
<dbReference type="KEGG" id="seme:MIZ01_1253"/>
<dbReference type="RefSeq" id="WP_237248587.1">
    <property type="nucleotide sequence ID" value="NZ_AP023423.1"/>
</dbReference>
<reference evidence="1 2" key="1">
    <citation type="journal article" date="2022" name="Int. J. Syst. Evol. Microbiol.">
        <title>&lt;i&gt;Sideroxyarcus emersonii&lt;/i&gt; gen. nov. sp. nov., a neutrophilic, microaerobic iron- and thiosulfate-oxidizing bacterium isolated from iron-rich wetland sediment.</title>
        <authorList>
            <person name="Kato S."/>
            <person name="Itoh T."/>
            <person name="Iino T."/>
            <person name="Ohkuma M."/>
        </authorList>
    </citation>
    <scope>NUCLEOTIDE SEQUENCE [LARGE SCALE GENOMIC DNA]</scope>
    <source>
        <strain evidence="1 2">MIZ01</strain>
    </source>
</reference>
<accession>A0AAN2BYS9</accession>
<organism evidence="1 2">
    <name type="scientific">Sideroxyarcus emersonii</name>
    <dbReference type="NCBI Taxonomy" id="2764705"/>
    <lineage>
        <taxon>Bacteria</taxon>
        <taxon>Pseudomonadati</taxon>
        <taxon>Pseudomonadota</taxon>
        <taxon>Betaproteobacteria</taxon>
        <taxon>Nitrosomonadales</taxon>
        <taxon>Gallionellaceae</taxon>
        <taxon>Sideroxyarcus</taxon>
    </lineage>
</organism>
<dbReference type="InterPro" id="IPR011990">
    <property type="entry name" value="TPR-like_helical_dom_sf"/>
</dbReference>
<dbReference type="EMBL" id="AP023423">
    <property type="protein sequence ID" value="BCK87474.1"/>
    <property type="molecule type" value="Genomic_DNA"/>
</dbReference>
<dbReference type="AlphaFoldDB" id="A0AAN2BYS9"/>
<dbReference type="Gene3D" id="1.25.40.10">
    <property type="entry name" value="Tetratricopeptide repeat domain"/>
    <property type="match status" value="1"/>
</dbReference>
<gene>
    <name evidence="1" type="ORF">MIZ01_1253</name>
</gene>
<dbReference type="Proteomes" id="UP001320326">
    <property type="component" value="Chromosome"/>
</dbReference>
<evidence type="ECO:0000313" key="2">
    <source>
        <dbReference type="Proteomes" id="UP001320326"/>
    </source>
</evidence>
<name>A0AAN2BYS9_9PROT</name>
<evidence type="ECO:0000313" key="1">
    <source>
        <dbReference type="EMBL" id="BCK87474.1"/>
    </source>
</evidence>
<protein>
    <submittedName>
        <fullName evidence="1">Uncharacterized protein</fullName>
    </submittedName>
</protein>
<dbReference type="SUPFAM" id="SSF48452">
    <property type="entry name" value="TPR-like"/>
    <property type="match status" value="1"/>
</dbReference>
<sequence>MPGPESIMCLKTYQKVQKQLVLFCQLLLLYALPGYASAEIIDDIYLKTYPNGEVDAVIKFSVPIQYSRYFPLRKSADLSIYFNVLGSVARDEWQNYESHRSPASEVVRGFTVTTRDLSTGPKIEVQFSHPVEFTVSAGKNDQSILIHIKPGVVQQKNDEKTAGAIASGSPGVGPAIPAATIPPAQAVAVAPTMTSGPVKPAAILPPAPAQAAPAQLGGADGLPLFPAIEKSSPENVSTQTTGPLSVAEQSKRADSQAAELMAKGRDAVLTGAMFTAIDAFNNVLKLPPNKYSAAAQVWIGIAREKSGQLAKAKLEYELYLKLYPDGQDTAWVKGRLAKLNSIQYAVPPAMPQPVAAKQSAEFHTAEYGSLSMYYYHGATQTDTVATVGGVQTPSTLSLTDQSALITNVSMTARSYNNEYDNRLVFQDFNAKSFLPGQGNQNRLNAAYYDFKSRVDNYSARIGRQSAMGGGVLGRFDGIAAGYGFMQNWRFNIATGQLSDITLDSKPTFLSLGVDFGVNSALGGSAYVINQKAGGITDRKAAGGYLRYFEQGKTAMAMLDYDMQFKALNIFTLQGTLNYDSGTDYNYLLDRRRSPVLDIRNAINGTTSTVSTLLQNGWTTNDLVTLANSRTAISNLAMVGVTQRFKEKWQAGTDVIVSNTSGLPASGTLNPDGTTGLEGFVAATPSTGNTWTINGRLSGSDVITQRDMTMGTLSYTKSPFLSGKSLLLYNHSYPRELWTFDSTLRLYWQTDNTGGKISTTSPVFKLGYRLRNSLTMEGEGGIDWTKTNPAISPPSNMTRKYFSIGLRWDI</sequence>